<evidence type="ECO:0000313" key="1">
    <source>
        <dbReference type="EMBL" id="CAG8794635.1"/>
    </source>
</evidence>
<keyword evidence="2" id="KW-1185">Reference proteome</keyword>
<evidence type="ECO:0000313" key="2">
    <source>
        <dbReference type="Proteomes" id="UP000789920"/>
    </source>
</evidence>
<feature type="non-terminal residue" evidence="1">
    <location>
        <position position="178"/>
    </location>
</feature>
<name>A0ACA9RIA1_9GLOM</name>
<sequence length="178" mass="21047">MPSRKNIARRARITNKSRRSWSVKEKLMVIFYLERINSIRATAKCFEIEPKQVREWHNKKQELLNAALYALILNRGRQAQYPLFEENLIDWIEEHRNMQHAVTRNMVVRKAKALAQTDEIKNAYPNIASFKFSISWLSRFLCRNDLLNHRCTTVAQHLPVALAEKQSEFLSLILVKRN</sequence>
<dbReference type="EMBL" id="CAJVQC010054822">
    <property type="protein sequence ID" value="CAG8794635.1"/>
    <property type="molecule type" value="Genomic_DNA"/>
</dbReference>
<reference evidence="1" key="1">
    <citation type="submission" date="2021-06" db="EMBL/GenBank/DDBJ databases">
        <authorList>
            <person name="Kallberg Y."/>
            <person name="Tangrot J."/>
            <person name="Rosling A."/>
        </authorList>
    </citation>
    <scope>NUCLEOTIDE SEQUENCE</scope>
    <source>
        <strain evidence="1">MA461A</strain>
    </source>
</reference>
<accession>A0ACA9RIA1</accession>
<gene>
    <name evidence="1" type="ORF">RPERSI_LOCUS19800</name>
</gene>
<dbReference type="Proteomes" id="UP000789920">
    <property type="component" value="Unassembled WGS sequence"/>
</dbReference>
<proteinExistence type="predicted"/>
<comment type="caution">
    <text evidence="1">The sequence shown here is derived from an EMBL/GenBank/DDBJ whole genome shotgun (WGS) entry which is preliminary data.</text>
</comment>
<organism evidence="1 2">
    <name type="scientific">Racocetra persica</name>
    <dbReference type="NCBI Taxonomy" id="160502"/>
    <lineage>
        <taxon>Eukaryota</taxon>
        <taxon>Fungi</taxon>
        <taxon>Fungi incertae sedis</taxon>
        <taxon>Mucoromycota</taxon>
        <taxon>Glomeromycotina</taxon>
        <taxon>Glomeromycetes</taxon>
        <taxon>Diversisporales</taxon>
        <taxon>Gigasporaceae</taxon>
        <taxon>Racocetra</taxon>
    </lineage>
</organism>
<protein>
    <submittedName>
        <fullName evidence="1">23908_t:CDS:1</fullName>
    </submittedName>
</protein>